<evidence type="ECO:0000256" key="3">
    <source>
        <dbReference type="PROSITE-ProRule" id="PRU00339"/>
    </source>
</evidence>
<dbReference type="InterPro" id="IPR013105">
    <property type="entry name" value="TPR_2"/>
</dbReference>
<dbReference type="RefSeq" id="WP_111536905.1">
    <property type="nucleotide sequence ID" value="NZ_QKZL01000005.1"/>
</dbReference>
<dbReference type="InterPro" id="IPR019734">
    <property type="entry name" value="TPR_rpt"/>
</dbReference>
<dbReference type="OrthoDB" id="7596739at2"/>
<reference evidence="4 5" key="1">
    <citation type="submission" date="2018-06" db="EMBL/GenBank/DDBJ databases">
        <title>Genomic Encyclopedia of Archaeal and Bacterial Type Strains, Phase II (KMG-II): from individual species to whole genera.</title>
        <authorList>
            <person name="Goeker M."/>
        </authorList>
    </citation>
    <scope>NUCLEOTIDE SEQUENCE [LARGE SCALE GENOMIC DNA]</scope>
    <source>
        <strain evidence="4 5">DSM 22009</strain>
    </source>
</reference>
<comment type="caution">
    <text evidence="4">The sequence shown here is derived from an EMBL/GenBank/DDBJ whole genome shotgun (WGS) entry which is preliminary data.</text>
</comment>
<dbReference type="Proteomes" id="UP000248916">
    <property type="component" value="Unassembled WGS sequence"/>
</dbReference>
<dbReference type="Gene3D" id="1.25.40.10">
    <property type="entry name" value="Tetratricopeptide repeat domain"/>
    <property type="match status" value="1"/>
</dbReference>
<evidence type="ECO:0000313" key="5">
    <source>
        <dbReference type="Proteomes" id="UP000248916"/>
    </source>
</evidence>
<dbReference type="PROSITE" id="PS50005">
    <property type="entry name" value="TPR"/>
    <property type="match status" value="1"/>
</dbReference>
<accession>A0A2W7NBY7</accession>
<evidence type="ECO:0000313" key="4">
    <source>
        <dbReference type="EMBL" id="PZX17133.1"/>
    </source>
</evidence>
<dbReference type="InterPro" id="IPR011990">
    <property type="entry name" value="TPR-like_helical_dom_sf"/>
</dbReference>
<keyword evidence="5" id="KW-1185">Reference proteome</keyword>
<dbReference type="Gene3D" id="3.40.50.300">
    <property type="entry name" value="P-loop containing nucleotide triphosphate hydrolases"/>
    <property type="match status" value="1"/>
</dbReference>
<gene>
    <name evidence="4" type="ORF">LX81_01765</name>
</gene>
<sequence length="465" mass="52876">MTRRCILQIGTEKTGTTSLQMFLSRNRDRLGARGIRYPRFPGQFNHTGLPAYAMDDDRRDPIRDAFGVHSAEAVAGFRRRIERQAEAELDGQGITIFCSEHCHSRLKTREEVQRLADLLMPHFDRIDVSIYLRRQDEVAVSLHSTRLKGGETDKNILPETDAGNPYFNYDRSLSLWEDVFGRPHVRVRLFERSELVDGDVVSDFLSAWGLGPLDAYRAVKKLNESVDARAQDFLRRVNATLEPLSGLPREAVQGPLADSLARLFPGKGPRPSRAAAEAFYATWRSSNEAVRKRHFPNRETLFREDFGGYPEEADRIEYEAEDIARVAARLQHVQAREIRRLEAEIRIREGRLAWERGEREVALGFFRRAAAHLPDYAEAARTLAEYLHRSELHGDAAVQARRAAELRPDHHEYWHFLGIALHAAGDVQEAIVAQERALAIAPDHEPSQRTLDALRVRLAEIQAAG</sequence>
<protein>
    <submittedName>
        <fullName evidence="4">Tetratricopeptide repeat protein</fullName>
    </submittedName>
</protein>
<organism evidence="4 5">
    <name type="scientific">Palleronia aestuarii</name>
    <dbReference type="NCBI Taxonomy" id="568105"/>
    <lineage>
        <taxon>Bacteria</taxon>
        <taxon>Pseudomonadati</taxon>
        <taxon>Pseudomonadota</taxon>
        <taxon>Alphaproteobacteria</taxon>
        <taxon>Rhodobacterales</taxon>
        <taxon>Roseobacteraceae</taxon>
        <taxon>Palleronia</taxon>
    </lineage>
</organism>
<dbReference type="InterPro" id="IPR027417">
    <property type="entry name" value="P-loop_NTPase"/>
</dbReference>
<dbReference type="SUPFAM" id="SSF48452">
    <property type="entry name" value="TPR-like"/>
    <property type="match status" value="1"/>
</dbReference>
<dbReference type="SUPFAM" id="SSF52540">
    <property type="entry name" value="P-loop containing nucleoside triphosphate hydrolases"/>
    <property type="match status" value="1"/>
</dbReference>
<dbReference type="Pfam" id="PF07719">
    <property type="entry name" value="TPR_2"/>
    <property type="match status" value="1"/>
</dbReference>
<dbReference type="SMART" id="SM00028">
    <property type="entry name" value="TPR"/>
    <property type="match status" value="3"/>
</dbReference>
<evidence type="ECO:0000256" key="2">
    <source>
        <dbReference type="ARBA" id="ARBA00022803"/>
    </source>
</evidence>
<dbReference type="AlphaFoldDB" id="A0A2W7NBY7"/>
<name>A0A2W7NBY7_9RHOB</name>
<keyword evidence="1" id="KW-0677">Repeat</keyword>
<feature type="repeat" description="TPR" evidence="3">
    <location>
        <begin position="411"/>
        <end position="444"/>
    </location>
</feature>
<proteinExistence type="predicted"/>
<dbReference type="EMBL" id="QKZL01000005">
    <property type="protein sequence ID" value="PZX17133.1"/>
    <property type="molecule type" value="Genomic_DNA"/>
</dbReference>
<keyword evidence="2 3" id="KW-0802">TPR repeat</keyword>
<evidence type="ECO:0000256" key="1">
    <source>
        <dbReference type="ARBA" id="ARBA00022737"/>
    </source>
</evidence>